<gene>
    <name evidence="3" type="ORF">P2L57_24565</name>
</gene>
<dbReference type="EMBL" id="JARHTQ010000018">
    <property type="protein sequence ID" value="MDF2258783.1"/>
    <property type="molecule type" value="Genomic_DNA"/>
</dbReference>
<dbReference type="InterPro" id="IPR035992">
    <property type="entry name" value="Ricin_B-like_lectins"/>
</dbReference>
<dbReference type="Pfam" id="PF14200">
    <property type="entry name" value="RicinB_lectin_2"/>
    <property type="match status" value="1"/>
</dbReference>
<dbReference type="SUPFAM" id="SSF50370">
    <property type="entry name" value="Ricin B-like lectins"/>
    <property type="match status" value="1"/>
</dbReference>
<protein>
    <submittedName>
        <fullName evidence="3">RICIN domain-containing protein</fullName>
    </submittedName>
</protein>
<comment type="caution">
    <text evidence="3">The sequence shown here is derived from an EMBL/GenBank/DDBJ whole genome shotgun (WGS) entry which is preliminary data.</text>
</comment>
<evidence type="ECO:0000256" key="1">
    <source>
        <dbReference type="SAM" id="MobiDB-lite"/>
    </source>
</evidence>
<organism evidence="3 4">
    <name type="scientific">Streptantibioticus ferralitis</name>
    <dbReference type="NCBI Taxonomy" id="236510"/>
    <lineage>
        <taxon>Bacteria</taxon>
        <taxon>Bacillati</taxon>
        <taxon>Actinomycetota</taxon>
        <taxon>Actinomycetes</taxon>
        <taxon>Kitasatosporales</taxon>
        <taxon>Streptomycetaceae</taxon>
        <taxon>Streptantibioticus</taxon>
    </lineage>
</organism>
<sequence length="396" mass="39389">MSSPSSPSSQRASSGGAQNPGLHQAETPPATGTGTAVGRDAATSAAAGTGASGGLVPARRGEPARPQAVPAAGTADGGIRTAVRSLLARRTGATPGQPPEHGSPAIWERGDRGLQAPATHPTAPAPTGGGQTPPGRPARTVVLAAMCGAALLSVPFLVIGTGSHGGTHSSASTTPEDVANQAEPRALGSDPASASPSSSRPPSASPSPSGPAQHSPGPTAMPPNDGAAANALALTAAQSFSGADHVLLRNLGTGQCADLPLYGPGRVGGVIDQYDCQAGSSDNQMWTLKVVGSPKGPGGERLFTISNDKDNLCMDLPWYGAQPAGSAVSEYTCNATTADNQLWYLAPGDGDHYQLRNLASVGMCLSVAGGSSAQHGVRLVIEPCRSTAEDWALTSG</sequence>
<evidence type="ECO:0000259" key="2">
    <source>
        <dbReference type="SMART" id="SM00458"/>
    </source>
</evidence>
<feature type="region of interest" description="Disordered" evidence="1">
    <location>
        <begin position="1"/>
        <end position="77"/>
    </location>
</feature>
<feature type="compositionally biased region" description="Low complexity" evidence="1">
    <location>
        <begin position="115"/>
        <end position="126"/>
    </location>
</feature>
<feature type="compositionally biased region" description="Low complexity" evidence="1">
    <location>
        <begin position="1"/>
        <end position="17"/>
    </location>
</feature>
<dbReference type="PROSITE" id="PS50231">
    <property type="entry name" value="RICIN_B_LECTIN"/>
    <property type="match status" value="1"/>
</dbReference>
<feature type="domain" description="Ricin B lectin" evidence="2">
    <location>
        <begin position="244"/>
        <end position="394"/>
    </location>
</feature>
<evidence type="ECO:0000313" key="3">
    <source>
        <dbReference type="EMBL" id="MDF2258783.1"/>
    </source>
</evidence>
<dbReference type="Gene3D" id="2.80.10.50">
    <property type="match status" value="1"/>
</dbReference>
<evidence type="ECO:0000313" key="4">
    <source>
        <dbReference type="Proteomes" id="UP001220022"/>
    </source>
</evidence>
<reference evidence="3 4" key="1">
    <citation type="submission" date="2023-03" db="EMBL/GenBank/DDBJ databases">
        <title>Draft genome sequence of type strain Streptomyces ferralitis JCM 14344.</title>
        <authorList>
            <person name="Klaysubun C."/>
            <person name="Duangmal K."/>
        </authorList>
    </citation>
    <scope>NUCLEOTIDE SEQUENCE [LARGE SCALE GENOMIC DNA]</scope>
    <source>
        <strain evidence="3 4">JCM 14344</strain>
    </source>
</reference>
<dbReference type="SMART" id="SM00458">
    <property type="entry name" value="RICIN"/>
    <property type="match status" value="1"/>
</dbReference>
<keyword evidence="4" id="KW-1185">Reference proteome</keyword>
<name>A0ABT5Z4S5_9ACTN</name>
<dbReference type="CDD" id="cd00161">
    <property type="entry name" value="beta-trefoil_Ricin-like"/>
    <property type="match status" value="1"/>
</dbReference>
<feature type="region of interest" description="Disordered" evidence="1">
    <location>
        <begin position="114"/>
        <end position="137"/>
    </location>
</feature>
<dbReference type="Proteomes" id="UP001220022">
    <property type="component" value="Unassembled WGS sequence"/>
</dbReference>
<feature type="region of interest" description="Disordered" evidence="1">
    <location>
        <begin position="164"/>
        <end position="226"/>
    </location>
</feature>
<dbReference type="InterPro" id="IPR000772">
    <property type="entry name" value="Ricin_B_lectin"/>
</dbReference>
<accession>A0ABT5Z4S5</accession>
<feature type="compositionally biased region" description="Low complexity" evidence="1">
    <location>
        <begin position="188"/>
        <end position="202"/>
    </location>
</feature>
<proteinExistence type="predicted"/>
<dbReference type="RefSeq" id="WP_275818163.1">
    <property type="nucleotide sequence ID" value="NZ_BAAANM010000014.1"/>
</dbReference>
<feature type="compositionally biased region" description="Low complexity" evidence="1">
    <location>
        <begin position="27"/>
        <end position="49"/>
    </location>
</feature>